<protein>
    <submittedName>
        <fullName evidence="2">Cobyrinic acid ac-diamide synthase</fullName>
    </submittedName>
</protein>
<reference evidence="2 3" key="2">
    <citation type="journal article" date="2009" name="Proc. Natl. Acad. Sci. U.S.A.">
        <title>On the chimeric nature, thermophilic origin, and phylogenetic placement of the Thermotogales.</title>
        <authorList>
            <person name="Zhaxybayeva O."/>
            <person name="Swithers K.S."/>
            <person name="Lapierre P."/>
            <person name="Fournier G.P."/>
            <person name="Bickhart D.M."/>
            <person name="DeBoy R.T."/>
            <person name="Nelson K.E."/>
            <person name="Nesbo C.L."/>
            <person name="Doolittle W.F."/>
            <person name="Gogarten J.P."/>
            <person name="Noll K.M."/>
        </authorList>
    </citation>
    <scope>NUCLEOTIDE SEQUENCE [LARGE SCALE GENOMIC DNA]</scope>
    <source>
        <strain evidence="3">ATCC 35602 / DSM 5306 / Rt17-B1</strain>
    </source>
</reference>
<dbReference type="OrthoDB" id="9808302at2"/>
<evidence type="ECO:0000256" key="1">
    <source>
        <dbReference type="ARBA" id="ARBA00022962"/>
    </source>
</evidence>
<dbReference type="AlphaFoldDB" id="A7HMT3"/>
<keyword evidence="3" id="KW-1185">Reference proteome</keyword>
<dbReference type="UniPathway" id="UPA00148"/>
<dbReference type="PANTHER" id="PTHR21343">
    <property type="entry name" value="DETHIOBIOTIN SYNTHETASE"/>
    <property type="match status" value="1"/>
</dbReference>
<dbReference type="PANTHER" id="PTHR21343:SF9">
    <property type="entry name" value="LIPID II ISOGLUTAMINYL SYNTHASE (GLUTAMINE-HYDROLYZING) SUBUNIT GATD"/>
    <property type="match status" value="1"/>
</dbReference>
<name>A7HMT3_FERNB</name>
<dbReference type="EMBL" id="CP000771">
    <property type="protein sequence ID" value="ABS61216.1"/>
    <property type="molecule type" value="Genomic_DNA"/>
</dbReference>
<gene>
    <name evidence="2" type="ordered locus">Fnod_1369</name>
</gene>
<sequence>MFLMVQGTMSNVGKSTITLALCRYFTNKGLNVFPFKAQNISSKFVDIGDVKIASAQYFQAIACKKEPHVYMNPLLIVPRGKLEAYFLGEYVDSFDSREYMYDEKKRILEKIIDILKDLERENDLVIIEGAGSCAEPNLRDREIVNMRIAMSVQSSVVLVADISLGGAFAQVAGTMELLEGNERSLVKGFIFNKFHGDKTLLGDFPNQLAQRYSIEYFGTIPYLENKLPDEDLKVSKFGELNTLEDISAIDAEIERITEHVISNIQIQKLERILGL</sequence>
<evidence type="ECO:0000313" key="3">
    <source>
        <dbReference type="Proteomes" id="UP000002415"/>
    </source>
</evidence>
<evidence type="ECO:0000313" key="2">
    <source>
        <dbReference type="EMBL" id="ABS61216.1"/>
    </source>
</evidence>
<dbReference type="HOGENOM" id="CLU_019250_0_0_0"/>
<dbReference type="Proteomes" id="UP000002415">
    <property type="component" value="Chromosome"/>
</dbReference>
<keyword evidence="1" id="KW-0315">Glutamine amidotransferase</keyword>
<accession>A7HMT3</accession>
<dbReference type="GO" id="GO:0009236">
    <property type="term" value="P:cobalamin biosynthetic process"/>
    <property type="evidence" value="ECO:0007669"/>
    <property type="project" value="UniProtKB-UniPathway"/>
</dbReference>
<dbReference type="InterPro" id="IPR027417">
    <property type="entry name" value="P-loop_NTPase"/>
</dbReference>
<proteinExistence type="predicted"/>
<dbReference type="Pfam" id="PF13500">
    <property type="entry name" value="AAA_26"/>
    <property type="match status" value="1"/>
</dbReference>
<organism evidence="2 3">
    <name type="scientific">Fervidobacterium nodosum (strain ATCC 35602 / DSM 5306 / Rt17-B1)</name>
    <dbReference type="NCBI Taxonomy" id="381764"/>
    <lineage>
        <taxon>Bacteria</taxon>
        <taxon>Thermotogati</taxon>
        <taxon>Thermotogota</taxon>
        <taxon>Thermotogae</taxon>
        <taxon>Thermotogales</taxon>
        <taxon>Fervidobacteriaceae</taxon>
        <taxon>Fervidobacterium</taxon>
    </lineage>
</organism>
<dbReference type="SUPFAM" id="SSF52540">
    <property type="entry name" value="P-loop containing nucleoside triphosphate hydrolases"/>
    <property type="match status" value="1"/>
</dbReference>
<reference evidence="2 3" key="1">
    <citation type="submission" date="2007-07" db="EMBL/GenBank/DDBJ databases">
        <title>Complete sequence of Fervidobacterium nodosum Rt17-B1.</title>
        <authorList>
            <consortium name="US DOE Joint Genome Institute"/>
            <person name="Copeland A."/>
            <person name="Lucas S."/>
            <person name="Lapidus A."/>
            <person name="Barry K."/>
            <person name="Glavina del Rio T."/>
            <person name="Dalin E."/>
            <person name="Tice H."/>
            <person name="Pitluck S."/>
            <person name="Saunders E."/>
            <person name="Brettin T."/>
            <person name="Bruce D."/>
            <person name="Detter J.C."/>
            <person name="Han C."/>
            <person name="Schmutz J."/>
            <person name="Larimer F."/>
            <person name="Land M."/>
            <person name="Hauser L."/>
            <person name="Kyrpides N."/>
            <person name="Mikhailova N."/>
            <person name="Nelson K."/>
            <person name="Gogarten J.P."/>
            <person name="Noll K."/>
            <person name="Richardson P."/>
        </authorList>
    </citation>
    <scope>NUCLEOTIDE SEQUENCE [LARGE SCALE GENOMIC DNA]</scope>
    <source>
        <strain evidence="3">ATCC 35602 / DSM 5306 / Rt17-B1</strain>
    </source>
</reference>
<dbReference type="STRING" id="381764.Fnod_1369"/>
<dbReference type="KEGG" id="fno:Fnod_1369"/>
<dbReference type="eggNOG" id="COG1492">
    <property type="taxonomic scope" value="Bacteria"/>
</dbReference>
<dbReference type="Gene3D" id="3.40.50.300">
    <property type="entry name" value="P-loop containing nucleotide triphosphate hydrolases"/>
    <property type="match status" value="1"/>
</dbReference>